<comment type="similarity">
    <text evidence="2">Belongs to the FUN14 family.</text>
</comment>
<comment type="caution">
    <text evidence="7">The sequence shown here is derived from an EMBL/GenBank/DDBJ whole genome shotgun (WGS) entry which is preliminary data.</text>
</comment>
<evidence type="ECO:0008006" key="9">
    <source>
        <dbReference type="Google" id="ProtNLM"/>
    </source>
</evidence>
<reference evidence="7 8" key="1">
    <citation type="submission" date="2016-07" db="EMBL/GenBank/DDBJ databases">
        <title>Pervasive Adenine N6-methylation of Active Genes in Fungi.</title>
        <authorList>
            <consortium name="DOE Joint Genome Institute"/>
            <person name="Mondo S.J."/>
            <person name="Dannebaum R.O."/>
            <person name="Kuo R.C."/>
            <person name="Labutti K."/>
            <person name="Haridas S."/>
            <person name="Kuo A."/>
            <person name="Salamov A."/>
            <person name="Ahrendt S.R."/>
            <person name="Lipzen A."/>
            <person name="Sullivan W."/>
            <person name="Andreopoulos W.B."/>
            <person name="Clum A."/>
            <person name="Lindquist E."/>
            <person name="Daum C."/>
            <person name="Ramamoorthy G.K."/>
            <person name="Gryganskyi A."/>
            <person name="Culley D."/>
            <person name="Magnuson J.K."/>
            <person name="James T.Y."/>
            <person name="O'Malley M.A."/>
            <person name="Stajich J.E."/>
            <person name="Spatafora J.W."/>
            <person name="Visel A."/>
            <person name="Grigoriev I.V."/>
        </authorList>
    </citation>
    <scope>NUCLEOTIDE SEQUENCE [LARGE SCALE GENOMIC DNA]</scope>
    <source>
        <strain evidence="7 8">12-1054</strain>
    </source>
</reference>
<evidence type="ECO:0000313" key="7">
    <source>
        <dbReference type="EMBL" id="ORY76693.1"/>
    </source>
</evidence>
<keyword evidence="6" id="KW-0732">Signal</keyword>
<keyword evidence="4" id="KW-1133">Transmembrane helix</keyword>
<keyword evidence="8" id="KW-1185">Reference proteome</keyword>
<evidence type="ECO:0000256" key="3">
    <source>
        <dbReference type="ARBA" id="ARBA00022692"/>
    </source>
</evidence>
<protein>
    <recommendedName>
        <fullName evidence="9">FUN14 family-domain-containing protein</fullName>
    </recommendedName>
</protein>
<evidence type="ECO:0000313" key="8">
    <source>
        <dbReference type="Proteomes" id="UP000193685"/>
    </source>
</evidence>
<dbReference type="GeneID" id="63782788"/>
<dbReference type="EMBL" id="MCFI01000022">
    <property type="protein sequence ID" value="ORY76693.1"/>
    <property type="molecule type" value="Genomic_DNA"/>
</dbReference>
<comment type="subcellular location">
    <subcellularLocation>
        <location evidence="1">Membrane</location>
    </subcellularLocation>
</comment>
<evidence type="ECO:0000256" key="4">
    <source>
        <dbReference type="ARBA" id="ARBA00022989"/>
    </source>
</evidence>
<feature type="chain" id="PRO_5012260112" description="FUN14 family-domain-containing protein" evidence="6">
    <location>
        <begin position="19"/>
        <end position="158"/>
    </location>
</feature>
<sequence>MSFARLLLAPTLAAGAYASLTPRLATSRRLACEGPAAPTAPSPMATSTRTAGTRPILDAHQFATGSIIGIVSGMLLKRLGRLFFVVAGGAYLVLRALGASQLIPELPWRQAKQCLLNRTTRRDPDAPVTSSPILSALTQDLTFTGSFLATFLIGLLNT</sequence>
<gene>
    <name evidence="7" type="ORF">BCR37DRAFT_162859</name>
</gene>
<evidence type="ECO:0000256" key="2">
    <source>
        <dbReference type="ARBA" id="ARBA00009160"/>
    </source>
</evidence>
<dbReference type="OrthoDB" id="163794at2759"/>
<dbReference type="AlphaFoldDB" id="A0A1Y2EYM6"/>
<proteinExistence type="inferred from homology"/>
<dbReference type="Proteomes" id="UP000193685">
    <property type="component" value="Unassembled WGS sequence"/>
</dbReference>
<organism evidence="7 8">
    <name type="scientific">Protomyces lactucae-debilis</name>
    <dbReference type="NCBI Taxonomy" id="2754530"/>
    <lineage>
        <taxon>Eukaryota</taxon>
        <taxon>Fungi</taxon>
        <taxon>Dikarya</taxon>
        <taxon>Ascomycota</taxon>
        <taxon>Taphrinomycotina</taxon>
        <taxon>Taphrinomycetes</taxon>
        <taxon>Taphrinales</taxon>
        <taxon>Protomycetaceae</taxon>
        <taxon>Protomyces</taxon>
    </lineage>
</organism>
<evidence type="ECO:0000256" key="6">
    <source>
        <dbReference type="SAM" id="SignalP"/>
    </source>
</evidence>
<name>A0A1Y2EYM6_PROLT</name>
<dbReference type="Pfam" id="PF04930">
    <property type="entry name" value="FUN14"/>
    <property type="match status" value="1"/>
</dbReference>
<evidence type="ECO:0000256" key="1">
    <source>
        <dbReference type="ARBA" id="ARBA00004370"/>
    </source>
</evidence>
<dbReference type="InterPro" id="IPR007014">
    <property type="entry name" value="FUN14"/>
</dbReference>
<keyword evidence="5" id="KW-0472">Membrane</keyword>
<keyword evidence="3" id="KW-0812">Transmembrane</keyword>
<accession>A0A1Y2EYM6</accession>
<evidence type="ECO:0000256" key="5">
    <source>
        <dbReference type="ARBA" id="ARBA00023136"/>
    </source>
</evidence>
<dbReference type="GO" id="GO:0016020">
    <property type="term" value="C:membrane"/>
    <property type="evidence" value="ECO:0007669"/>
    <property type="project" value="UniProtKB-SubCell"/>
</dbReference>
<dbReference type="RefSeq" id="XP_040722773.1">
    <property type="nucleotide sequence ID" value="XM_040866189.1"/>
</dbReference>
<feature type="signal peptide" evidence="6">
    <location>
        <begin position="1"/>
        <end position="18"/>
    </location>
</feature>